<accession>A0A812PAW1</accession>
<dbReference type="SUPFAM" id="SSF46565">
    <property type="entry name" value="Chaperone J-domain"/>
    <property type="match status" value="1"/>
</dbReference>
<evidence type="ECO:0000259" key="3">
    <source>
        <dbReference type="PROSITE" id="PS50076"/>
    </source>
</evidence>
<evidence type="ECO:0000256" key="1">
    <source>
        <dbReference type="SAM" id="MobiDB-lite"/>
    </source>
</evidence>
<dbReference type="Pfam" id="PF00226">
    <property type="entry name" value="DnaJ"/>
    <property type="match status" value="1"/>
</dbReference>
<dbReference type="SMART" id="SM00271">
    <property type="entry name" value="DnaJ"/>
    <property type="match status" value="1"/>
</dbReference>
<reference evidence="4" key="1">
    <citation type="submission" date="2021-02" db="EMBL/GenBank/DDBJ databases">
        <authorList>
            <person name="Dougan E. K."/>
            <person name="Rhodes N."/>
            <person name="Thang M."/>
            <person name="Chan C."/>
        </authorList>
    </citation>
    <scope>NUCLEOTIDE SEQUENCE</scope>
</reference>
<keyword evidence="5" id="KW-1185">Reference proteome</keyword>
<dbReference type="PROSITE" id="PS50076">
    <property type="entry name" value="DNAJ_2"/>
    <property type="match status" value="1"/>
</dbReference>
<evidence type="ECO:0000313" key="5">
    <source>
        <dbReference type="Proteomes" id="UP000601435"/>
    </source>
</evidence>
<dbReference type="EMBL" id="CAJNJA010013661">
    <property type="protein sequence ID" value="CAE7326315.1"/>
    <property type="molecule type" value="Genomic_DNA"/>
</dbReference>
<dbReference type="CDD" id="cd06257">
    <property type="entry name" value="DnaJ"/>
    <property type="match status" value="1"/>
</dbReference>
<feature type="chain" id="PRO_5032519294" description="J domain-containing protein" evidence="2">
    <location>
        <begin position="28"/>
        <end position="370"/>
    </location>
</feature>
<comment type="caution">
    <text evidence="4">The sequence shown here is derived from an EMBL/GenBank/DDBJ whole genome shotgun (WGS) entry which is preliminary data.</text>
</comment>
<dbReference type="Gene3D" id="1.10.287.110">
    <property type="entry name" value="DnaJ domain"/>
    <property type="match status" value="1"/>
</dbReference>
<evidence type="ECO:0000313" key="4">
    <source>
        <dbReference type="EMBL" id="CAE7326315.1"/>
    </source>
</evidence>
<feature type="signal peptide" evidence="2">
    <location>
        <begin position="1"/>
        <end position="27"/>
    </location>
</feature>
<evidence type="ECO:0000256" key="2">
    <source>
        <dbReference type="SAM" id="SignalP"/>
    </source>
</evidence>
<feature type="domain" description="J" evidence="3">
    <location>
        <begin position="100"/>
        <end position="157"/>
    </location>
</feature>
<dbReference type="InterPro" id="IPR001623">
    <property type="entry name" value="DnaJ_domain"/>
</dbReference>
<dbReference type="AlphaFoldDB" id="A0A812PAW1"/>
<protein>
    <recommendedName>
        <fullName evidence="3">J domain-containing protein</fullName>
    </recommendedName>
</protein>
<keyword evidence="2" id="KW-0732">Signal</keyword>
<organism evidence="4 5">
    <name type="scientific">Symbiodinium necroappetens</name>
    <dbReference type="NCBI Taxonomy" id="1628268"/>
    <lineage>
        <taxon>Eukaryota</taxon>
        <taxon>Sar</taxon>
        <taxon>Alveolata</taxon>
        <taxon>Dinophyceae</taxon>
        <taxon>Suessiales</taxon>
        <taxon>Symbiodiniaceae</taxon>
        <taxon>Symbiodinium</taxon>
    </lineage>
</organism>
<sequence length="370" mass="42781">MPSHGARRGRLKLCSSFLVSVASVILLQDQVCNFVNTNSPQRKTNLVHRAFFQGDGFRPDETIPFTQSSTNDEAKGGNQRKGGADEIDEDSAIFNTGEFNPYEILDVSPFDEIGEDELRAAFRKQAKIYHPDVPKTGDTERFQLIKRAVEELASLGMVGEWKSKVAEPINRKERGQTVSEDYWELRGRDFFAELETELTDELKMRFNESDKDLSDDQLRGRLQKENEYWEELRARQADQDILDRVQDWMEKKREQRRLLLRQRLRGVTKSRELAIPSEPASPKTLRIVERRIAQWIGLPESMLIDMTLDEIGFFDPSSWDDVCVCLMLLEEDFDADLVNVLEKRGEKGKIQLPQWVKTISDFADFVELKL</sequence>
<gene>
    <name evidence="4" type="ORF">SNEC2469_LOCUS8229</name>
</gene>
<name>A0A812PAW1_9DINO</name>
<dbReference type="Proteomes" id="UP000601435">
    <property type="component" value="Unassembled WGS sequence"/>
</dbReference>
<dbReference type="InterPro" id="IPR036869">
    <property type="entry name" value="J_dom_sf"/>
</dbReference>
<proteinExistence type="predicted"/>
<feature type="region of interest" description="Disordered" evidence="1">
    <location>
        <begin position="61"/>
        <end position="87"/>
    </location>
</feature>
<dbReference type="OrthoDB" id="10250354at2759"/>